<protein>
    <recommendedName>
        <fullName evidence="3">Transposase</fullName>
    </recommendedName>
</protein>
<keyword evidence="2" id="KW-1185">Reference proteome</keyword>
<comment type="caution">
    <text evidence="1">The sequence shown here is derived from an EMBL/GenBank/DDBJ whole genome shotgun (WGS) entry which is preliminary data.</text>
</comment>
<organism evidence="1 2">
    <name type="scientific">Streptomyces hebeiensis</name>
    <dbReference type="NCBI Taxonomy" id="229486"/>
    <lineage>
        <taxon>Bacteria</taxon>
        <taxon>Bacillati</taxon>
        <taxon>Actinomycetota</taxon>
        <taxon>Actinomycetes</taxon>
        <taxon>Kitasatosporales</taxon>
        <taxon>Streptomycetaceae</taxon>
        <taxon>Streptomyces</taxon>
    </lineage>
</organism>
<gene>
    <name evidence="1" type="ORF">GCM10009654_37200</name>
</gene>
<evidence type="ECO:0008006" key="3">
    <source>
        <dbReference type="Google" id="ProtNLM"/>
    </source>
</evidence>
<evidence type="ECO:0000313" key="2">
    <source>
        <dbReference type="Proteomes" id="UP001501371"/>
    </source>
</evidence>
<dbReference type="Proteomes" id="UP001501371">
    <property type="component" value="Unassembled WGS sequence"/>
</dbReference>
<accession>A0ABP4FGD2</accession>
<evidence type="ECO:0000313" key="1">
    <source>
        <dbReference type="EMBL" id="GAA1176573.1"/>
    </source>
</evidence>
<reference evidence="2" key="1">
    <citation type="journal article" date="2019" name="Int. J. Syst. Evol. Microbiol.">
        <title>The Global Catalogue of Microorganisms (GCM) 10K type strain sequencing project: providing services to taxonomists for standard genome sequencing and annotation.</title>
        <authorList>
            <consortium name="The Broad Institute Genomics Platform"/>
            <consortium name="The Broad Institute Genome Sequencing Center for Infectious Disease"/>
            <person name="Wu L."/>
            <person name="Ma J."/>
        </authorList>
    </citation>
    <scope>NUCLEOTIDE SEQUENCE [LARGE SCALE GENOMIC DNA]</scope>
    <source>
        <strain evidence="2">JCM 12696</strain>
    </source>
</reference>
<name>A0ABP4FGD2_9ACTN</name>
<sequence length="113" mass="12317">MPCVCPSRCRRWARRRDSPQCGTDPDRASFSIAWQTARDLVVQAAGVIAGTVVDLTGTIGRHVLAGLLPPRRLRVSPRIVKRAISKCQARGPRIDRTSYKATTGIEILVLAGP</sequence>
<proteinExistence type="predicted"/>
<dbReference type="EMBL" id="BAAAKV010000032">
    <property type="protein sequence ID" value="GAA1176573.1"/>
    <property type="molecule type" value="Genomic_DNA"/>
</dbReference>